<feature type="compositionally biased region" description="Polar residues" evidence="1">
    <location>
        <begin position="68"/>
        <end position="86"/>
    </location>
</feature>
<keyword evidence="3" id="KW-1185">Reference proteome</keyword>
<protein>
    <submittedName>
        <fullName evidence="2">Uncharacterized protein</fullName>
    </submittedName>
</protein>
<gene>
    <name evidence="2" type="ORF">PSANT_01976</name>
</gene>
<reference evidence="2" key="1">
    <citation type="submission" date="2018-03" db="EMBL/GenBank/DDBJ databases">
        <authorList>
            <person name="Guldener U."/>
        </authorList>
    </citation>
    <scope>NUCLEOTIDE SEQUENCE [LARGE SCALE GENOMIC DNA]</scope>
    <source>
        <strain evidence="2">ATCC34888</strain>
    </source>
</reference>
<comment type="caution">
    <text evidence="2">The sequence shown here is derived from an EMBL/GenBank/DDBJ whole genome shotgun (WGS) entry which is preliminary data.</text>
</comment>
<sequence length="86" mass="9773">MPKDKAHMVGLSDRGCRNRDKWQDSSLKGEARIATAVMRRGKQRSASERRKEQLCQARWHPPLERGRSSMSQDSLSENLAGYQTGT</sequence>
<dbReference type="Proteomes" id="UP000325008">
    <property type="component" value="Unassembled WGS sequence"/>
</dbReference>
<dbReference type="AlphaFoldDB" id="A0A5C3FLA0"/>
<organism evidence="2 3">
    <name type="scientific">Pseudozyma antarctica</name>
    <name type="common">Yeast</name>
    <name type="synonym">Candida antarctica</name>
    <dbReference type="NCBI Taxonomy" id="84753"/>
    <lineage>
        <taxon>Eukaryota</taxon>
        <taxon>Fungi</taxon>
        <taxon>Dikarya</taxon>
        <taxon>Basidiomycota</taxon>
        <taxon>Ustilaginomycotina</taxon>
        <taxon>Ustilaginomycetes</taxon>
        <taxon>Ustilaginales</taxon>
        <taxon>Ustilaginaceae</taxon>
        <taxon>Moesziomyces</taxon>
    </lineage>
</organism>
<feature type="region of interest" description="Disordered" evidence="1">
    <location>
        <begin position="37"/>
        <end position="86"/>
    </location>
</feature>
<evidence type="ECO:0000313" key="2">
    <source>
        <dbReference type="EMBL" id="SPO44291.1"/>
    </source>
</evidence>
<name>A0A5C3FLA0_PSEA2</name>
<evidence type="ECO:0000313" key="3">
    <source>
        <dbReference type="Proteomes" id="UP000325008"/>
    </source>
</evidence>
<evidence type="ECO:0000256" key="1">
    <source>
        <dbReference type="SAM" id="MobiDB-lite"/>
    </source>
</evidence>
<feature type="region of interest" description="Disordered" evidence="1">
    <location>
        <begin position="1"/>
        <end position="24"/>
    </location>
</feature>
<accession>A0A5C3FLA0</accession>
<dbReference type="OrthoDB" id="10628859at2759"/>
<feature type="compositionally biased region" description="Basic and acidic residues" evidence="1">
    <location>
        <begin position="14"/>
        <end position="24"/>
    </location>
</feature>
<proteinExistence type="predicted"/>
<dbReference type="EMBL" id="OOIQ01000003">
    <property type="protein sequence ID" value="SPO44291.1"/>
    <property type="molecule type" value="Genomic_DNA"/>
</dbReference>